<evidence type="ECO:0000259" key="1">
    <source>
        <dbReference type="Pfam" id="PF01590"/>
    </source>
</evidence>
<gene>
    <name evidence="2" type="ordered locus">Psed_6112</name>
</gene>
<dbReference type="HOGENOM" id="CLU_1234181_0_0_11"/>
<name>F4CLT2_PSEUX</name>
<organism evidence="2 3">
    <name type="scientific">Pseudonocardia dioxanivorans (strain ATCC 55486 / DSM 44775 / JCM 13855 / CB1190)</name>
    <dbReference type="NCBI Taxonomy" id="675635"/>
    <lineage>
        <taxon>Bacteria</taxon>
        <taxon>Bacillati</taxon>
        <taxon>Actinomycetota</taxon>
        <taxon>Actinomycetes</taxon>
        <taxon>Pseudonocardiales</taxon>
        <taxon>Pseudonocardiaceae</taxon>
        <taxon>Pseudonocardia</taxon>
    </lineage>
</organism>
<dbReference type="EMBL" id="CP002593">
    <property type="protein sequence ID" value="AEA28214.1"/>
    <property type="molecule type" value="Genomic_DNA"/>
</dbReference>
<reference evidence="2 3" key="1">
    <citation type="journal article" date="2011" name="J. Bacteriol.">
        <title>Genome sequence of the 1,4-dioxane-degrading Pseudonocardia dioxanivorans strain CB1190.</title>
        <authorList>
            <person name="Sales C.M."/>
            <person name="Mahendra S."/>
            <person name="Grostern A."/>
            <person name="Parales R.E."/>
            <person name="Goodwin L.A."/>
            <person name="Woyke T."/>
            <person name="Nolan M."/>
            <person name="Lapidus A."/>
            <person name="Chertkov O."/>
            <person name="Ovchinnikova G."/>
            <person name="Sczyrba A."/>
            <person name="Alvarez-Cohen L."/>
        </authorList>
    </citation>
    <scope>NUCLEOTIDE SEQUENCE [LARGE SCALE GENOMIC DNA]</scope>
    <source>
        <strain evidence="3">ATCC 55486 / DSM 44775 / JCM 13855 / CB1190</strain>
    </source>
</reference>
<proteinExistence type="predicted"/>
<protein>
    <submittedName>
        <fullName evidence="2">Phytochrome sensor protein</fullName>
    </submittedName>
</protein>
<dbReference type="eggNOG" id="COG3284">
    <property type="taxonomic scope" value="Bacteria"/>
</dbReference>
<dbReference type="InterPro" id="IPR003018">
    <property type="entry name" value="GAF"/>
</dbReference>
<dbReference type="InterPro" id="IPR029016">
    <property type="entry name" value="GAF-like_dom_sf"/>
</dbReference>
<sequence length="224" mass="23935">MALMTSNSVETDLRGAHPLAPAVPLLRDTLLGIADEATHTMIVTDENGRILWRDGEREVPHADGRTGLVGTLHAWTCAAAPIHEPEDGRLIGVVDVTGMGATFHPTTLMLTAAAARLAENQLATLAAARDERMRARHLARLVQLRDEPGALLTPAGRVLAAQPLGWLPDRIDLPEPSGAALCLGLLGEAVLEPLTEGWLLRLRRPGSGARLTTLSRTDATHRGH</sequence>
<evidence type="ECO:0000313" key="2">
    <source>
        <dbReference type="EMBL" id="AEA28214.1"/>
    </source>
</evidence>
<keyword evidence="3" id="KW-1185">Reference proteome</keyword>
<dbReference type="AlphaFoldDB" id="F4CLT2"/>
<evidence type="ECO:0000313" key="3">
    <source>
        <dbReference type="Proteomes" id="UP000007809"/>
    </source>
</evidence>
<accession>F4CLT2</accession>
<dbReference type="Gene3D" id="3.30.450.40">
    <property type="match status" value="1"/>
</dbReference>
<dbReference type="STRING" id="675635.Psed_6112"/>
<dbReference type="Pfam" id="PF01590">
    <property type="entry name" value="GAF"/>
    <property type="match status" value="1"/>
</dbReference>
<dbReference type="KEGG" id="pdx:Psed_6112"/>
<dbReference type="Proteomes" id="UP000007809">
    <property type="component" value="Chromosome"/>
</dbReference>
<feature type="domain" description="GAF" evidence="1">
    <location>
        <begin position="59"/>
        <end position="122"/>
    </location>
</feature>